<reference evidence="1 2" key="1">
    <citation type="submission" date="2024-06" db="EMBL/GenBank/DDBJ databases">
        <title>Genomic Encyclopedia of Type Strains, Phase IV (KMG-IV): sequencing the most valuable type-strain genomes for metagenomic binning, comparative biology and taxonomic classification.</title>
        <authorList>
            <person name="Goeker M."/>
        </authorList>
    </citation>
    <scope>NUCLEOTIDE SEQUENCE [LARGE SCALE GENOMIC DNA]</scope>
    <source>
        <strain evidence="1 2">DSM 27865</strain>
    </source>
</reference>
<proteinExistence type="predicted"/>
<comment type="caution">
    <text evidence="1">The sequence shown here is derived from an EMBL/GenBank/DDBJ whole genome shotgun (WGS) entry which is preliminary data.</text>
</comment>
<dbReference type="EMBL" id="JBEPML010000028">
    <property type="protein sequence ID" value="MET3794753.1"/>
    <property type="molecule type" value="Genomic_DNA"/>
</dbReference>
<accession>A0ABV2N7G1</accession>
<keyword evidence="2" id="KW-1185">Reference proteome</keyword>
<sequence length="105" mass="12019">MILEAQRVTLSRVEFAVAKARFYGRHRDQFNERQEKAIARMFREGIDGFKGGLSAENYIAITQASRATATRDLQDLVAKGAFTRTGELRHTRYWLRLEEKAARAG</sequence>
<evidence type="ECO:0000313" key="2">
    <source>
        <dbReference type="Proteomes" id="UP001549076"/>
    </source>
</evidence>
<dbReference type="Proteomes" id="UP001549076">
    <property type="component" value="Unassembled WGS sequence"/>
</dbReference>
<evidence type="ECO:0000313" key="1">
    <source>
        <dbReference type="EMBL" id="MET3794753.1"/>
    </source>
</evidence>
<dbReference type="Gene3D" id="1.10.10.10">
    <property type="entry name" value="Winged helix-like DNA-binding domain superfamily/Winged helix DNA-binding domain"/>
    <property type="match status" value="1"/>
</dbReference>
<organism evidence="1 2">
    <name type="scientific">Aquamicrobium terrae</name>
    <dbReference type="NCBI Taxonomy" id="1324945"/>
    <lineage>
        <taxon>Bacteria</taxon>
        <taxon>Pseudomonadati</taxon>
        <taxon>Pseudomonadota</taxon>
        <taxon>Alphaproteobacteria</taxon>
        <taxon>Hyphomicrobiales</taxon>
        <taxon>Phyllobacteriaceae</taxon>
        <taxon>Aquamicrobium</taxon>
    </lineage>
</organism>
<name>A0ABV2N7G1_9HYPH</name>
<protein>
    <submittedName>
        <fullName evidence="1">Fic family protein</fullName>
    </submittedName>
</protein>
<gene>
    <name evidence="1" type="ORF">ABID37_004993</name>
</gene>
<dbReference type="InterPro" id="IPR036388">
    <property type="entry name" value="WH-like_DNA-bd_sf"/>
</dbReference>